<evidence type="ECO:0000313" key="2">
    <source>
        <dbReference type="Proteomes" id="UP000515158"/>
    </source>
</evidence>
<dbReference type="AlphaFoldDB" id="A0A6P8ZGS7"/>
<gene>
    <name evidence="3" type="primary">LOC117639244</name>
</gene>
<dbReference type="GeneID" id="117639244"/>
<organism evidence="3">
    <name type="scientific">Thrips palmi</name>
    <name type="common">Melon thrips</name>
    <dbReference type="NCBI Taxonomy" id="161013"/>
    <lineage>
        <taxon>Eukaryota</taxon>
        <taxon>Metazoa</taxon>
        <taxon>Ecdysozoa</taxon>
        <taxon>Arthropoda</taxon>
        <taxon>Hexapoda</taxon>
        <taxon>Insecta</taxon>
        <taxon>Pterygota</taxon>
        <taxon>Neoptera</taxon>
        <taxon>Paraneoptera</taxon>
        <taxon>Thysanoptera</taxon>
        <taxon>Terebrantia</taxon>
        <taxon>Thripoidea</taxon>
        <taxon>Thripidae</taxon>
        <taxon>Thrips</taxon>
    </lineage>
</organism>
<evidence type="ECO:0000313" key="3">
    <source>
        <dbReference type="RefSeq" id="XP_034230624.1"/>
    </source>
</evidence>
<proteinExistence type="predicted"/>
<name>A0A6P8ZGS7_THRPL</name>
<dbReference type="Proteomes" id="UP000515158">
    <property type="component" value="Unplaced"/>
</dbReference>
<reference evidence="3" key="1">
    <citation type="submission" date="2025-08" db="UniProtKB">
        <authorList>
            <consortium name="RefSeq"/>
        </authorList>
    </citation>
    <scope>IDENTIFICATION</scope>
    <source>
        <tissue evidence="3">Total insect</tissue>
    </source>
</reference>
<evidence type="ECO:0000256" key="1">
    <source>
        <dbReference type="SAM" id="MobiDB-lite"/>
    </source>
</evidence>
<dbReference type="KEGG" id="tpal:117639244"/>
<dbReference type="RefSeq" id="XP_034230624.1">
    <property type="nucleotide sequence ID" value="XM_034374733.1"/>
</dbReference>
<feature type="region of interest" description="Disordered" evidence="1">
    <location>
        <begin position="55"/>
        <end position="85"/>
    </location>
</feature>
<dbReference type="InParanoid" id="A0A6P8ZGS7"/>
<sequence length="110" mass="12406">MRGGVSQWADYTTVPLLQRKVTMRCLYYCCVSREESDCFATVSWTTPCHMSRELTDNRRQDGGKGAVGSYVDEVSSGVGPQNRRLPDILPTAAFAWSLRVKKDRTNKANR</sequence>
<protein>
    <submittedName>
        <fullName evidence="3">Uncharacterized protein LOC117639244</fullName>
    </submittedName>
</protein>
<keyword evidence="2" id="KW-1185">Reference proteome</keyword>
<accession>A0A6P8ZGS7</accession>